<dbReference type="PANTHER" id="PTHR33563">
    <property type="match status" value="1"/>
</dbReference>
<organism evidence="1 2">
    <name type="scientific">Liquidambar formosana</name>
    <name type="common">Formosan gum</name>
    <dbReference type="NCBI Taxonomy" id="63359"/>
    <lineage>
        <taxon>Eukaryota</taxon>
        <taxon>Viridiplantae</taxon>
        <taxon>Streptophyta</taxon>
        <taxon>Embryophyta</taxon>
        <taxon>Tracheophyta</taxon>
        <taxon>Spermatophyta</taxon>
        <taxon>Magnoliopsida</taxon>
        <taxon>eudicotyledons</taxon>
        <taxon>Gunneridae</taxon>
        <taxon>Pentapetalae</taxon>
        <taxon>Saxifragales</taxon>
        <taxon>Altingiaceae</taxon>
        <taxon>Liquidambar</taxon>
    </lineage>
</organism>
<dbReference type="GO" id="GO:0009073">
    <property type="term" value="P:aromatic amino acid family biosynthetic process"/>
    <property type="evidence" value="ECO:0007669"/>
    <property type="project" value="InterPro"/>
</dbReference>
<proteinExistence type="predicted"/>
<comment type="caution">
    <text evidence="1">The sequence shown here is derived from an EMBL/GenBank/DDBJ whole genome shotgun (WGS) entry which is preliminary data.</text>
</comment>
<dbReference type="SUPFAM" id="SSF52402">
    <property type="entry name" value="Adenine nucleotide alpha hydrolases-like"/>
    <property type="match status" value="1"/>
</dbReference>
<dbReference type="InterPro" id="IPR002812">
    <property type="entry name" value="DHQS"/>
</dbReference>
<protein>
    <submittedName>
        <fullName evidence="1">Uncharacterized protein</fullName>
    </submittedName>
</protein>
<dbReference type="EMBL" id="JBBPBK010000011">
    <property type="protein sequence ID" value="KAK9275780.1"/>
    <property type="molecule type" value="Genomic_DNA"/>
</dbReference>
<gene>
    <name evidence="1" type="ORF">L1049_023049</name>
</gene>
<dbReference type="GO" id="GO:0016491">
    <property type="term" value="F:oxidoreductase activity"/>
    <property type="evidence" value="ECO:0007669"/>
    <property type="project" value="InterPro"/>
</dbReference>
<dbReference type="Proteomes" id="UP001415857">
    <property type="component" value="Unassembled WGS sequence"/>
</dbReference>
<evidence type="ECO:0000313" key="2">
    <source>
        <dbReference type="Proteomes" id="UP001415857"/>
    </source>
</evidence>
<name>A0AAP0REX1_LIQFO</name>
<accession>A0AAP0REX1</accession>
<keyword evidence="2" id="KW-1185">Reference proteome</keyword>
<reference evidence="1 2" key="1">
    <citation type="journal article" date="2024" name="Plant J.">
        <title>Genome sequences and population genomics reveal climatic adaptation and genomic divergence between two closely related sweetgum species.</title>
        <authorList>
            <person name="Xu W.Q."/>
            <person name="Ren C.Q."/>
            <person name="Zhang X.Y."/>
            <person name="Comes H.P."/>
            <person name="Liu X.H."/>
            <person name="Li Y.G."/>
            <person name="Kettle C.J."/>
            <person name="Jalonen R."/>
            <person name="Gaisberger H."/>
            <person name="Ma Y.Z."/>
            <person name="Qiu Y.X."/>
        </authorList>
    </citation>
    <scope>NUCLEOTIDE SEQUENCE [LARGE SCALE GENOMIC DNA]</scope>
    <source>
        <strain evidence="1">Hangzhou</strain>
    </source>
</reference>
<dbReference type="AlphaFoldDB" id="A0AAP0REX1"/>
<dbReference type="PANTHER" id="PTHR33563:SF9">
    <property type="entry name" value="USPA DOMAIN-CONTAINING PROTEIN"/>
    <property type="match status" value="1"/>
</dbReference>
<evidence type="ECO:0000313" key="1">
    <source>
        <dbReference type="EMBL" id="KAK9275780.1"/>
    </source>
</evidence>
<dbReference type="GO" id="GO:0003856">
    <property type="term" value="F:3-dehydroquinate synthase activity"/>
    <property type="evidence" value="ECO:0007669"/>
    <property type="project" value="InterPro"/>
</dbReference>
<sequence>MKTIEEDEILLESPVYTKHVVIVMDGLKEFTIEPLLWALENISQGSCKVTLLGVMPWLNIPLSTKTWSDIWTLEMEDLSILKERSEWKSDIKYLKLQAIVDLCTKYGVVPQIKVAMGYPLRLLVVEKITSLHASWVVLDRHHRKHKKFYAGKIPCNMVVLNPNGEVDLIKGKSMINSEQNSPGESPASQVPTPKVVIAEGLKVKLKERAQ</sequence>